<evidence type="ECO:0000313" key="1">
    <source>
        <dbReference type="EMBL" id="KAJ7310871.1"/>
    </source>
</evidence>
<accession>A0AAD6Z884</accession>
<dbReference type="SUPFAM" id="SSF52047">
    <property type="entry name" value="RNI-like"/>
    <property type="match status" value="1"/>
</dbReference>
<protein>
    <submittedName>
        <fullName evidence="1">Uncharacterized protein</fullName>
    </submittedName>
</protein>
<name>A0AAD6Z884_9AGAR</name>
<gene>
    <name evidence="1" type="ORF">DFH08DRAFT_898518</name>
</gene>
<evidence type="ECO:0000313" key="2">
    <source>
        <dbReference type="Proteomes" id="UP001218218"/>
    </source>
</evidence>
<keyword evidence="2" id="KW-1185">Reference proteome</keyword>
<reference evidence="1" key="1">
    <citation type="submission" date="2023-03" db="EMBL/GenBank/DDBJ databases">
        <title>Massive genome expansion in bonnet fungi (Mycena s.s.) driven by repeated elements and novel gene families across ecological guilds.</title>
        <authorList>
            <consortium name="Lawrence Berkeley National Laboratory"/>
            <person name="Harder C.B."/>
            <person name="Miyauchi S."/>
            <person name="Viragh M."/>
            <person name="Kuo A."/>
            <person name="Thoen E."/>
            <person name="Andreopoulos B."/>
            <person name="Lu D."/>
            <person name="Skrede I."/>
            <person name="Drula E."/>
            <person name="Henrissat B."/>
            <person name="Morin E."/>
            <person name="Kohler A."/>
            <person name="Barry K."/>
            <person name="LaButti K."/>
            <person name="Morin E."/>
            <person name="Salamov A."/>
            <person name="Lipzen A."/>
            <person name="Mereny Z."/>
            <person name="Hegedus B."/>
            <person name="Baldrian P."/>
            <person name="Stursova M."/>
            <person name="Weitz H."/>
            <person name="Taylor A."/>
            <person name="Grigoriev I.V."/>
            <person name="Nagy L.G."/>
            <person name="Martin F."/>
            <person name="Kauserud H."/>
        </authorList>
    </citation>
    <scope>NUCLEOTIDE SEQUENCE</scope>
    <source>
        <strain evidence="1">CBHHK002</strain>
    </source>
</reference>
<dbReference type="Gene3D" id="3.80.10.10">
    <property type="entry name" value="Ribonuclease Inhibitor"/>
    <property type="match status" value="1"/>
</dbReference>
<dbReference type="InterPro" id="IPR032675">
    <property type="entry name" value="LRR_dom_sf"/>
</dbReference>
<dbReference type="EMBL" id="JARIHO010000077">
    <property type="protein sequence ID" value="KAJ7310871.1"/>
    <property type="molecule type" value="Genomic_DNA"/>
</dbReference>
<sequence>MLDPIPSRAPAPVSLPSDLERTIFEIAAHSRPLSIRTLILVAWRVKIWVEPLLYRTIVWGHIRLNTYCLYASGRNNILKIIESKPSSFFQDNVHNLWVGGSGRPRATLLTACRGVKNMWLGTTGETGHDLVSLLQEMPLEHLHCNLRYLFDAPATQIDFTHRLFARITHLEVRDYVPTIDPEIWGNLAHIPHLTHLCFCEPVFVQFLPTLLRRCRSLRVLVVLHNVHFTETDIRAFQMRSPDEGRKLTKDPRFVVMDCQYQAKDWEVGAHTGIDYWSRAGELVAKRLSGEVDALQYRIEVDESLGLK</sequence>
<dbReference type="Proteomes" id="UP001218218">
    <property type="component" value="Unassembled WGS sequence"/>
</dbReference>
<organism evidence="1 2">
    <name type="scientific">Mycena albidolilacea</name>
    <dbReference type="NCBI Taxonomy" id="1033008"/>
    <lineage>
        <taxon>Eukaryota</taxon>
        <taxon>Fungi</taxon>
        <taxon>Dikarya</taxon>
        <taxon>Basidiomycota</taxon>
        <taxon>Agaricomycotina</taxon>
        <taxon>Agaricomycetes</taxon>
        <taxon>Agaricomycetidae</taxon>
        <taxon>Agaricales</taxon>
        <taxon>Marasmiineae</taxon>
        <taxon>Mycenaceae</taxon>
        <taxon>Mycena</taxon>
    </lineage>
</organism>
<dbReference type="AlphaFoldDB" id="A0AAD6Z884"/>
<comment type="caution">
    <text evidence="1">The sequence shown here is derived from an EMBL/GenBank/DDBJ whole genome shotgun (WGS) entry which is preliminary data.</text>
</comment>
<proteinExistence type="predicted"/>